<dbReference type="OrthoDB" id="786740at2759"/>
<proteinExistence type="predicted"/>
<protein>
    <recommendedName>
        <fullName evidence="1">Retrovirus-related Pol polyprotein from transposon TNT 1-94-like beta-barrel domain-containing protein</fullName>
    </recommendedName>
</protein>
<dbReference type="EMBL" id="CM017885">
    <property type="protein sequence ID" value="KAG1368365.1"/>
    <property type="molecule type" value="Genomic_DNA"/>
</dbReference>
<evidence type="ECO:0000313" key="2">
    <source>
        <dbReference type="EMBL" id="KAG1368365.1"/>
    </source>
</evidence>
<sequence>MEDDLLVVSDGYKNNTDIWTLDLACSYHYTPNQSCFAIYAKIEGSVILGDDHSCKVAGIGTIRVGMFDGMVRTLTNVKHISELKKNLVSLGYLE</sequence>
<name>A0A8K0ND77_COCNU</name>
<accession>A0A8K0ND77</accession>
<reference evidence="2" key="1">
    <citation type="journal article" date="2017" name="Gigascience">
        <title>The genome draft of coconut (Cocos nucifera).</title>
        <authorList>
            <person name="Xiao Y."/>
            <person name="Xu P."/>
            <person name="Fan H."/>
            <person name="Baudouin L."/>
            <person name="Xia W."/>
            <person name="Bocs S."/>
            <person name="Xu J."/>
            <person name="Li Q."/>
            <person name="Guo A."/>
            <person name="Zhou L."/>
            <person name="Li J."/>
            <person name="Wu Y."/>
            <person name="Ma Z."/>
            <person name="Armero A."/>
            <person name="Issali A.E."/>
            <person name="Liu N."/>
            <person name="Peng M."/>
            <person name="Yang Y."/>
        </authorList>
    </citation>
    <scope>NUCLEOTIDE SEQUENCE</scope>
    <source>
        <tissue evidence="2">Spear leaf of Hainan Tall coconut</tissue>
    </source>
</reference>
<keyword evidence="3" id="KW-1185">Reference proteome</keyword>
<organism evidence="2 3">
    <name type="scientific">Cocos nucifera</name>
    <name type="common">Coconut palm</name>
    <dbReference type="NCBI Taxonomy" id="13894"/>
    <lineage>
        <taxon>Eukaryota</taxon>
        <taxon>Viridiplantae</taxon>
        <taxon>Streptophyta</taxon>
        <taxon>Embryophyta</taxon>
        <taxon>Tracheophyta</taxon>
        <taxon>Spermatophyta</taxon>
        <taxon>Magnoliopsida</taxon>
        <taxon>Liliopsida</taxon>
        <taxon>Arecaceae</taxon>
        <taxon>Arecoideae</taxon>
        <taxon>Cocoseae</taxon>
        <taxon>Attaleinae</taxon>
        <taxon>Cocos</taxon>
    </lineage>
</organism>
<evidence type="ECO:0000313" key="3">
    <source>
        <dbReference type="Proteomes" id="UP000797356"/>
    </source>
</evidence>
<dbReference type="Proteomes" id="UP000797356">
    <property type="component" value="Chromosome 14"/>
</dbReference>
<gene>
    <name evidence="2" type="ORF">COCNU_14G008330</name>
</gene>
<reference evidence="2" key="2">
    <citation type="submission" date="2019-07" db="EMBL/GenBank/DDBJ databases">
        <authorList>
            <person name="Yang Y."/>
            <person name="Bocs S."/>
            <person name="Baudouin L."/>
        </authorList>
    </citation>
    <scope>NUCLEOTIDE SEQUENCE</scope>
    <source>
        <tissue evidence="2">Spear leaf of Hainan Tall coconut</tissue>
    </source>
</reference>
<feature type="domain" description="Retrovirus-related Pol polyprotein from transposon TNT 1-94-like beta-barrel" evidence="1">
    <location>
        <begin position="19"/>
        <end position="93"/>
    </location>
</feature>
<dbReference type="Pfam" id="PF22936">
    <property type="entry name" value="Pol_BBD"/>
    <property type="match status" value="1"/>
</dbReference>
<comment type="caution">
    <text evidence="2">The sequence shown here is derived from an EMBL/GenBank/DDBJ whole genome shotgun (WGS) entry which is preliminary data.</text>
</comment>
<dbReference type="InterPro" id="IPR054722">
    <property type="entry name" value="PolX-like_BBD"/>
</dbReference>
<dbReference type="AlphaFoldDB" id="A0A8K0ND77"/>
<evidence type="ECO:0000259" key="1">
    <source>
        <dbReference type="Pfam" id="PF22936"/>
    </source>
</evidence>